<dbReference type="Proteomes" id="UP000663877">
    <property type="component" value="Unassembled WGS sequence"/>
</dbReference>
<evidence type="ECO:0000313" key="3">
    <source>
        <dbReference type="EMBL" id="CAF1599374.1"/>
    </source>
</evidence>
<feature type="transmembrane region" description="Helical" evidence="1">
    <location>
        <begin position="138"/>
        <end position="161"/>
    </location>
</feature>
<sequence length="257" mass="29473">MKVTGSGSDDIGVFTIDGTYSTEINRIDLTKTYQLGTGNSLENFGHQVTIQLTWDKTNYQFEGIWNIETDRYCDKGRFELKFNTKLIQIQSDSDGTFNIDSSYPQQLNSYVTRENYLRLLSIINPLMKEIKTYKRYKLACLMPCVFLFMVVLIFGFFWRAYVNAPSVFYIIVELLVPIGIIRTIVNTIDSKTILVTEKLKATVKTFSDETFASPFTNPSEWTIQIDDFLKCTLSIKLLPPSQKDLVNTEATTNSFIL</sequence>
<evidence type="ECO:0000313" key="4">
    <source>
        <dbReference type="Proteomes" id="UP000663832"/>
    </source>
</evidence>
<organism evidence="2 5">
    <name type="scientific">Adineta steineri</name>
    <dbReference type="NCBI Taxonomy" id="433720"/>
    <lineage>
        <taxon>Eukaryota</taxon>
        <taxon>Metazoa</taxon>
        <taxon>Spiralia</taxon>
        <taxon>Gnathifera</taxon>
        <taxon>Rotifera</taxon>
        <taxon>Eurotatoria</taxon>
        <taxon>Bdelloidea</taxon>
        <taxon>Adinetida</taxon>
        <taxon>Adinetidae</taxon>
        <taxon>Adineta</taxon>
    </lineage>
</organism>
<dbReference type="Proteomes" id="UP000663832">
    <property type="component" value="Unassembled WGS sequence"/>
</dbReference>
<proteinExistence type="predicted"/>
<keyword evidence="1" id="KW-0812">Transmembrane</keyword>
<name>A0A814YVZ8_9BILA</name>
<evidence type="ECO:0000313" key="2">
    <source>
        <dbReference type="EMBL" id="CAF1234273.1"/>
    </source>
</evidence>
<dbReference type="EMBL" id="CAJNOI010000303">
    <property type="protein sequence ID" value="CAF1234273.1"/>
    <property type="molecule type" value="Genomic_DNA"/>
</dbReference>
<keyword evidence="1" id="KW-0472">Membrane</keyword>
<accession>A0A814YVZ8</accession>
<reference evidence="2" key="1">
    <citation type="submission" date="2021-02" db="EMBL/GenBank/DDBJ databases">
        <authorList>
            <person name="Nowell W R."/>
        </authorList>
    </citation>
    <scope>NUCLEOTIDE SEQUENCE</scope>
</reference>
<keyword evidence="1" id="KW-1133">Transmembrane helix</keyword>
<protein>
    <submittedName>
        <fullName evidence="2">Uncharacterized protein</fullName>
    </submittedName>
</protein>
<dbReference type="EMBL" id="CAJNOM010001232">
    <property type="protein sequence ID" value="CAF1599374.1"/>
    <property type="molecule type" value="Genomic_DNA"/>
</dbReference>
<evidence type="ECO:0000313" key="5">
    <source>
        <dbReference type="Proteomes" id="UP000663877"/>
    </source>
</evidence>
<comment type="caution">
    <text evidence="2">The sequence shown here is derived from an EMBL/GenBank/DDBJ whole genome shotgun (WGS) entry which is preliminary data.</text>
</comment>
<dbReference type="OrthoDB" id="10278269at2759"/>
<feature type="transmembrane region" description="Helical" evidence="1">
    <location>
        <begin position="167"/>
        <end position="185"/>
    </location>
</feature>
<evidence type="ECO:0000256" key="1">
    <source>
        <dbReference type="SAM" id="Phobius"/>
    </source>
</evidence>
<dbReference type="AlphaFoldDB" id="A0A814YVZ8"/>
<keyword evidence="4" id="KW-1185">Reference proteome</keyword>
<gene>
    <name evidence="2" type="ORF">BJG266_LOCUS28691</name>
    <name evidence="3" type="ORF">QVE165_LOCUS52377</name>
</gene>